<dbReference type="Proteomes" id="UP001557470">
    <property type="component" value="Unassembled WGS sequence"/>
</dbReference>
<evidence type="ECO:0000256" key="2">
    <source>
        <dbReference type="PROSITE-ProRule" id="PRU00192"/>
    </source>
</evidence>
<evidence type="ECO:0000259" key="5">
    <source>
        <dbReference type="PROSITE" id="PS50002"/>
    </source>
</evidence>
<keyword evidence="7" id="KW-1185">Reference proteome</keyword>
<dbReference type="Pfam" id="PF00018">
    <property type="entry name" value="SH3_1"/>
    <property type="match status" value="1"/>
</dbReference>
<feature type="compositionally biased region" description="Pro residues" evidence="4">
    <location>
        <begin position="572"/>
        <end position="588"/>
    </location>
</feature>
<feature type="compositionally biased region" description="Polar residues" evidence="4">
    <location>
        <begin position="356"/>
        <end position="373"/>
    </location>
</feature>
<dbReference type="AlphaFoldDB" id="A0ABD0WX88"/>
<dbReference type="PANTHER" id="PTHR22834:SF19">
    <property type="entry name" value="DYNAMIN-BINDING PROTEIN"/>
    <property type="match status" value="1"/>
</dbReference>
<keyword evidence="1 2" id="KW-0728">SH3 domain</keyword>
<feature type="domain" description="SH3" evidence="5">
    <location>
        <begin position="175"/>
        <end position="234"/>
    </location>
</feature>
<dbReference type="FunFam" id="2.30.30.40:FF:000160">
    <property type="entry name" value="dynamin-binding protein isoform X1"/>
    <property type="match status" value="1"/>
</dbReference>
<evidence type="ECO:0000256" key="3">
    <source>
        <dbReference type="SAM" id="Coils"/>
    </source>
</evidence>
<dbReference type="SUPFAM" id="SSF50044">
    <property type="entry name" value="SH3-domain"/>
    <property type="match status" value="2"/>
</dbReference>
<feature type="compositionally biased region" description="Basic and acidic residues" evidence="4">
    <location>
        <begin position="601"/>
        <end position="617"/>
    </location>
</feature>
<feature type="coiled-coil region" evidence="3">
    <location>
        <begin position="630"/>
        <end position="699"/>
    </location>
</feature>
<reference evidence="6 7" key="1">
    <citation type="submission" date="2024-06" db="EMBL/GenBank/DDBJ databases">
        <authorList>
            <person name="Pan Q."/>
            <person name="Wen M."/>
            <person name="Jouanno E."/>
            <person name="Zahm M."/>
            <person name="Klopp C."/>
            <person name="Cabau C."/>
            <person name="Louis A."/>
            <person name="Berthelot C."/>
            <person name="Parey E."/>
            <person name="Roest Crollius H."/>
            <person name="Montfort J."/>
            <person name="Robinson-Rechavi M."/>
            <person name="Bouchez O."/>
            <person name="Lampietro C."/>
            <person name="Lopez Roques C."/>
            <person name="Donnadieu C."/>
            <person name="Postlethwait J."/>
            <person name="Bobe J."/>
            <person name="Verreycken H."/>
            <person name="Guiguen Y."/>
        </authorList>
    </citation>
    <scope>NUCLEOTIDE SEQUENCE [LARGE SCALE GENOMIC DNA]</scope>
    <source>
        <strain evidence="6">Up_M1</strain>
        <tissue evidence="6">Testis</tissue>
    </source>
</reference>
<protein>
    <recommendedName>
        <fullName evidence="5">SH3 domain-containing protein</fullName>
    </recommendedName>
</protein>
<dbReference type="FunFam" id="2.30.30.40:FF:000138">
    <property type="entry name" value="dynamin-binding protein isoform X1"/>
    <property type="match status" value="1"/>
</dbReference>
<organism evidence="6 7">
    <name type="scientific">Umbra pygmaea</name>
    <name type="common">Eastern mudminnow</name>
    <dbReference type="NCBI Taxonomy" id="75934"/>
    <lineage>
        <taxon>Eukaryota</taxon>
        <taxon>Metazoa</taxon>
        <taxon>Chordata</taxon>
        <taxon>Craniata</taxon>
        <taxon>Vertebrata</taxon>
        <taxon>Euteleostomi</taxon>
        <taxon>Actinopterygii</taxon>
        <taxon>Neopterygii</taxon>
        <taxon>Teleostei</taxon>
        <taxon>Protacanthopterygii</taxon>
        <taxon>Esociformes</taxon>
        <taxon>Umbridae</taxon>
        <taxon>Umbra</taxon>
    </lineage>
</organism>
<dbReference type="Pfam" id="PF14604">
    <property type="entry name" value="SH3_9"/>
    <property type="match status" value="1"/>
</dbReference>
<gene>
    <name evidence="6" type="ORF">UPYG_G00143850</name>
</gene>
<evidence type="ECO:0000256" key="1">
    <source>
        <dbReference type="ARBA" id="ARBA00022443"/>
    </source>
</evidence>
<dbReference type="PANTHER" id="PTHR22834">
    <property type="entry name" value="NUCLEAR FUSION PROTEIN FUS2"/>
    <property type="match status" value="1"/>
</dbReference>
<dbReference type="SMART" id="SM00326">
    <property type="entry name" value="SH3"/>
    <property type="match status" value="2"/>
</dbReference>
<keyword evidence="3" id="KW-0175">Coiled coil</keyword>
<dbReference type="InterPro" id="IPR001452">
    <property type="entry name" value="SH3_domain"/>
</dbReference>
<comment type="caution">
    <text evidence="6">The sequence shown here is derived from an EMBL/GenBank/DDBJ whole genome shotgun (WGS) entry which is preliminary data.</text>
</comment>
<accession>A0ABD0WX88</accession>
<dbReference type="InterPro" id="IPR035819">
    <property type="entry name" value="DNMBP_SH3_N3"/>
</dbReference>
<feature type="region of interest" description="Disordered" evidence="4">
    <location>
        <begin position="543"/>
        <end position="617"/>
    </location>
</feature>
<dbReference type="InterPro" id="IPR051492">
    <property type="entry name" value="Dynamin-Rho_GEF"/>
</dbReference>
<feature type="compositionally biased region" description="Polar residues" evidence="4">
    <location>
        <begin position="589"/>
        <end position="600"/>
    </location>
</feature>
<feature type="domain" description="SH3" evidence="5">
    <location>
        <begin position="64"/>
        <end position="123"/>
    </location>
</feature>
<name>A0ABD0WX88_UMBPY</name>
<dbReference type="CDD" id="cd11796">
    <property type="entry name" value="SH3_DNMBP_N3"/>
    <property type="match status" value="1"/>
</dbReference>
<evidence type="ECO:0000256" key="4">
    <source>
        <dbReference type="SAM" id="MobiDB-lite"/>
    </source>
</evidence>
<sequence>MTPSDVVAAESGVDPWTAWHRARNAWGNHGLFPVSCVKELHLSGRSRQLSERSAQAQASDLPPYALGQARALMSLHAQLHEELDFREGDLITIVGMPESGWFEGELLGHRGVFPEGFVELLGPLRSPHDINTVSCNTETLNHEPHCTRESIEGEEEKEDNNLFSVEVGEEIGEEEQGVYGIALYKFCAIEPGELDFDVGDRICVVNTLDDGWLEGKLRGKSGAFPSRFVKIEDSGETNMEYTESVKIRGVEEYSSCTLDYGSRQQSSSKIDYTSEWIPQADHTVWDLDYFERMEEKRLRGDSVSDGLFQKIARGQIQPHKPKAHRETQRPSSAFPARPRLPPRPSLPTLGNRHHMGSTSTSDGNRTSNRNTTLPRPLNRAKGPAKAIIQSAWSKDNKQCLVAIEGATSNEKYNSLGKALVDDLGVDGHRQNNFTCHSSMNDSNGLLPSSFTLDALSTSAGDLETRLSQQLLQFERSLPGHNGHNATGGIVDDVVEAATENKGSTESSISHHFSILDFSNGINNIRGSSHSEPSLLQASFASSSLERRKTLRPPPPCPRIFYSSGRATYKPARPAPLPPPPSPRQPPTPNNIQQFGLLNSDNPEKEEGSMTETDERAENAESAFGDLALEQERQMEQHSEMEIEMERQREAQQEEQNNLLLRLQEVEIDTETYSSTASEIRAMLEEEDEESAHLQALENQEFYTYTLETLAMEQQQIQGNVTYPCYHRNIALFPYNIIKRDQKLGWVRNNPRGPFL</sequence>
<dbReference type="PRINTS" id="PR00499">
    <property type="entry name" value="P67PHOX"/>
</dbReference>
<proteinExistence type="predicted"/>
<dbReference type="PROSITE" id="PS50002">
    <property type="entry name" value="SH3"/>
    <property type="match status" value="2"/>
</dbReference>
<feature type="region of interest" description="Disordered" evidence="4">
    <location>
        <begin position="313"/>
        <end position="382"/>
    </location>
</feature>
<dbReference type="Gene3D" id="2.30.30.40">
    <property type="entry name" value="SH3 Domains"/>
    <property type="match status" value="2"/>
</dbReference>
<evidence type="ECO:0000313" key="6">
    <source>
        <dbReference type="EMBL" id="KAL0984602.1"/>
    </source>
</evidence>
<dbReference type="InterPro" id="IPR036028">
    <property type="entry name" value="SH3-like_dom_sf"/>
</dbReference>
<dbReference type="EMBL" id="JAGEUA010000004">
    <property type="protein sequence ID" value="KAL0984602.1"/>
    <property type="molecule type" value="Genomic_DNA"/>
</dbReference>
<evidence type="ECO:0000313" key="7">
    <source>
        <dbReference type="Proteomes" id="UP001557470"/>
    </source>
</evidence>